<dbReference type="PANTHER" id="PTHR30563">
    <property type="entry name" value="DNA RECOMBINATION PROTEIN RMUC"/>
    <property type="match status" value="1"/>
</dbReference>
<accession>A0A7C3UR25</accession>
<keyword evidence="5" id="KW-0812">Transmembrane</keyword>
<gene>
    <name evidence="6" type="ORF">ENX07_03650</name>
</gene>
<name>A0A7C3UR25_UNCW3</name>
<keyword evidence="3" id="KW-0175">Coiled coil</keyword>
<sequence>MLSIIISIVFGAIILFLLFLYFSLVKKGVEVKASESVKFLQEEISGLRQEIGQSFANFVKSLQETTGQVNLRLDNAAAVIRDVSKSLGKVEEGTRQVLEIGKDISRLQEILRAPKVRGILGELILEELLSQSFPADAYRLQYEFKSREKCDAVLLLGGKLLPIDAKFPLEDFQRILDTDDREERRRRRKDFFRRVKGHIDDIARKYIRPEEGTFDFAFMYIPAENVYYEMIVKEEGEESLSSYALGKKVIPVSPNSFYAYLQAILLGLRGLEIEKRAEEVLSYIQNLSLELSRFRDDFEILGKHLTNALSKYQEVDKKFSRLEERFSQTRMLGKETKGYLP</sequence>
<comment type="caution">
    <text evidence="6">The sequence shown here is derived from an EMBL/GenBank/DDBJ whole genome shotgun (WGS) entry which is preliminary data.</text>
</comment>
<protein>
    <submittedName>
        <fullName evidence="6">DNA recombination protein RmuC</fullName>
    </submittedName>
</protein>
<keyword evidence="4" id="KW-0233">DNA recombination</keyword>
<proteinExistence type="inferred from homology"/>
<evidence type="ECO:0000313" key="6">
    <source>
        <dbReference type="EMBL" id="HGE99148.1"/>
    </source>
</evidence>
<keyword evidence="5" id="KW-0472">Membrane</keyword>
<dbReference type="GO" id="GO:0006310">
    <property type="term" value="P:DNA recombination"/>
    <property type="evidence" value="ECO:0007669"/>
    <property type="project" value="UniProtKB-KW"/>
</dbReference>
<dbReference type="PANTHER" id="PTHR30563:SF0">
    <property type="entry name" value="DNA RECOMBINATION PROTEIN RMUC"/>
    <property type="match status" value="1"/>
</dbReference>
<dbReference type="InterPro" id="IPR003798">
    <property type="entry name" value="DNA_recombination_RmuC"/>
</dbReference>
<comment type="function">
    <text evidence="1">Involved in DNA recombination.</text>
</comment>
<evidence type="ECO:0000256" key="1">
    <source>
        <dbReference type="ARBA" id="ARBA00003416"/>
    </source>
</evidence>
<dbReference type="EMBL" id="DTMQ01000019">
    <property type="protein sequence ID" value="HGE99148.1"/>
    <property type="molecule type" value="Genomic_DNA"/>
</dbReference>
<evidence type="ECO:0000256" key="5">
    <source>
        <dbReference type="SAM" id="Phobius"/>
    </source>
</evidence>
<dbReference type="AlphaFoldDB" id="A0A7C3UR25"/>
<keyword evidence="5" id="KW-1133">Transmembrane helix</keyword>
<feature type="transmembrane region" description="Helical" evidence="5">
    <location>
        <begin position="6"/>
        <end position="24"/>
    </location>
</feature>
<evidence type="ECO:0000256" key="2">
    <source>
        <dbReference type="ARBA" id="ARBA00009840"/>
    </source>
</evidence>
<evidence type="ECO:0000256" key="3">
    <source>
        <dbReference type="ARBA" id="ARBA00023054"/>
    </source>
</evidence>
<organism evidence="6">
    <name type="scientific">candidate division WOR-3 bacterium</name>
    <dbReference type="NCBI Taxonomy" id="2052148"/>
    <lineage>
        <taxon>Bacteria</taxon>
        <taxon>Bacteria division WOR-3</taxon>
    </lineage>
</organism>
<reference evidence="6" key="1">
    <citation type="journal article" date="2020" name="mSystems">
        <title>Genome- and Community-Level Interaction Insights into Carbon Utilization and Element Cycling Functions of Hydrothermarchaeota in Hydrothermal Sediment.</title>
        <authorList>
            <person name="Zhou Z."/>
            <person name="Liu Y."/>
            <person name="Xu W."/>
            <person name="Pan J."/>
            <person name="Luo Z.H."/>
            <person name="Li M."/>
        </authorList>
    </citation>
    <scope>NUCLEOTIDE SEQUENCE [LARGE SCALE GENOMIC DNA]</scope>
    <source>
        <strain evidence="6">SpSt-906</strain>
    </source>
</reference>
<dbReference type="Pfam" id="PF02646">
    <property type="entry name" value="RmuC"/>
    <property type="match status" value="1"/>
</dbReference>
<comment type="similarity">
    <text evidence="2">Belongs to the RmuC family.</text>
</comment>
<evidence type="ECO:0000256" key="4">
    <source>
        <dbReference type="ARBA" id="ARBA00023172"/>
    </source>
</evidence>